<gene>
    <name evidence="9" type="ORF">A4V09_14935</name>
</gene>
<evidence type="ECO:0000259" key="8">
    <source>
        <dbReference type="PROSITE" id="PS50928"/>
    </source>
</evidence>
<feature type="transmembrane region" description="Helical" evidence="7">
    <location>
        <begin position="270"/>
        <end position="292"/>
    </location>
</feature>
<dbReference type="PANTHER" id="PTHR43005">
    <property type="entry name" value="BLR7065 PROTEIN"/>
    <property type="match status" value="1"/>
</dbReference>
<dbReference type="PROSITE" id="PS50928">
    <property type="entry name" value="ABC_TM1"/>
    <property type="match status" value="1"/>
</dbReference>
<dbReference type="STRING" id="1796616.A4V09_14935"/>
<feature type="transmembrane region" description="Helical" evidence="7">
    <location>
        <begin position="165"/>
        <end position="190"/>
    </location>
</feature>
<evidence type="ECO:0000313" key="9">
    <source>
        <dbReference type="EMBL" id="ANU76938.1"/>
    </source>
</evidence>
<organism evidence="9 10">
    <name type="scientific">Blautia pseudococcoides</name>
    <dbReference type="NCBI Taxonomy" id="1796616"/>
    <lineage>
        <taxon>Bacteria</taxon>
        <taxon>Bacillati</taxon>
        <taxon>Bacillota</taxon>
        <taxon>Clostridia</taxon>
        <taxon>Lachnospirales</taxon>
        <taxon>Lachnospiraceae</taxon>
        <taxon>Blautia</taxon>
    </lineage>
</organism>
<dbReference type="EMBL" id="CP015405">
    <property type="protein sequence ID" value="ANU76938.1"/>
    <property type="molecule type" value="Genomic_DNA"/>
</dbReference>
<dbReference type="CDD" id="cd06261">
    <property type="entry name" value="TM_PBP2"/>
    <property type="match status" value="1"/>
</dbReference>
<dbReference type="GO" id="GO:0005886">
    <property type="term" value="C:plasma membrane"/>
    <property type="evidence" value="ECO:0007669"/>
    <property type="project" value="UniProtKB-SubCell"/>
</dbReference>
<comment type="subcellular location">
    <subcellularLocation>
        <location evidence="1 7">Cell membrane</location>
        <topology evidence="1 7">Multi-pass membrane protein</topology>
    </subcellularLocation>
</comment>
<evidence type="ECO:0000256" key="1">
    <source>
        <dbReference type="ARBA" id="ARBA00004651"/>
    </source>
</evidence>
<evidence type="ECO:0000256" key="6">
    <source>
        <dbReference type="ARBA" id="ARBA00023136"/>
    </source>
</evidence>
<dbReference type="AlphaFoldDB" id="A0A1C7ID46"/>
<dbReference type="InterPro" id="IPR035906">
    <property type="entry name" value="MetI-like_sf"/>
</dbReference>
<name>A0A1C7ID46_9FIRM</name>
<evidence type="ECO:0000256" key="2">
    <source>
        <dbReference type="ARBA" id="ARBA00022448"/>
    </source>
</evidence>
<dbReference type="InterPro" id="IPR000515">
    <property type="entry name" value="MetI-like"/>
</dbReference>
<dbReference type="Pfam" id="PF00528">
    <property type="entry name" value="BPD_transp_1"/>
    <property type="match status" value="1"/>
</dbReference>
<evidence type="ECO:0000256" key="5">
    <source>
        <dbReference type="ARBA" id="ARBA00022989"/>
    </source>
</evidence>
<feature type="transmembrane region" description="Helical" evidence="7">
    <location>
        <begin position="211"/>
        <end position="235"/>
    </location>
</feature>
<feature type="transmembrane region" description="Helical" evidence="7">
    <location>
        <begin position="20"/>
        <end position="40"/>
    </location>
</feature>
<evidence type="ECO:0000313" key="10">
    <source>
        <dbReference type="Proteomes" id="UP000092574"/>
    </source>
</evidence>
<keyword evidence="6 7" id="KW-0472">Membrane</keyword>
<dbReference type="SUPFAM" id="SSF161098">
    <property type="entry name" value="MetI-like"/>
    <property type="match status" value="1"/>
</dbReference>
<protein>
    <submittedName>
        <fullName evidence="9">ABC transporter permease</fullName>
    </submittedName>
</protein>
<feature type="domain" description="ABC transmembrane type-1" evidence="8">
    <location>
        <begin position="77"/>
        <end position="291"/>
    </location>
</feature>
<comment type="similarity">
    <text evidence="7">Belongs to the binding-protein-dependent transport system permease family.</text>
</comment>
<dbReference type="PANTHER" id="PTHR43005:SF1">
    <property type="entry name" value="SPERMIDINE_PUTRESCINE TRANSPORT SYSTEM PERMEASE PROTEIN"/>
    <property type="match status" value="1"/>
</dbReference>
<reference evidence="9" key="1">
    <citation type="submission" date="2017-04" db="EMBL/GenBank/DDBJ databases">
        <title>Complete Genome Sequences of Twelve Strains of a Stable Defined Moderately Diverse Mouse Microbiota 2 (sDMDMm2).</title>
        <authorList>
            <person name="Uchimura Y."/>
            <person name="Wyss M."/>
            <person name="Brugiroux S."/>
            <person name="Limenitakis J.P."/>
            <person name="Stecher B."/>
            <person name="McCoy K.D."/>
            <person name="Macpherson A.J."/>
        </authorList>
    </citation>
    <scope>NUCLEOTIDE SEQUENCE</scope>
    <source>
        <strain evidence="9">YL58</strain>
    </source>
</reference>
<feature type="transmembrane region" description="Helical" evidence="7">
    <location>
        <begin position="114"/>
        <end position="131"/>
    </location>
</feature>
<keyword evidence="2 7" id="KW-0813">Transport</keyword>
<evidence type="ECO:0000256" key="4">
    <source>
        <dbReference type="ARBA" id="ARBA00022692"/>
    </source>
</evidence>
<dbReference type="GO" id="GO:0055085">
    <property type="term" value="P:transmembrane transport"/>
    <property type="evidence" value="ECO:0007669"/>
    <property type="project" value="InterPro"/>
</dbReference>
<dbReference type="KEGG" id="byl:A4V09_14935"/>
<keyword evidence="10" id="KW-1185">Reference proteome</keyword>
<keyword evidence="4 7" id="KW-0812">Transmembrane</keyword>
<evidence type="ECO:0000256" key="7">
    <source>
        <dbReference type="RuleBase" id="RU363032"/>
    </source>
</evidence>
<keyword evidence="5 7" id="KW-1133">Transmembrane helix</keyword>
<accession>A0A1C7ID46</accession>
<proteinExistence type="inferred from homology"/>
<evidence type="ECO:0000256" key="3">
    <source>
        <dbReference type="ARBA" id="ARBA00022475"/>
    </source>
</evidence>
<keyword evidence="3" id="KW-1003">Cell membrane</keyword>
<dbReference type="Gene3D" id="1.10.3720.10">
    <property type="entry name" value="MetI-like"/>
    <property type="match status" value="1"/>
</dbReference>
<sequence>MKSMKMSMAAKKRREGYTFILPGFIYMLVVLGYPLVYNFVLSFRNVNVKTFKGGTDVFVGLSNYIELFHNETFLMVFKNTFIFTIGCLVVQFTIGFIFALFFSKKFTLAGPIRGMILVGYMMPMSVTALLGKNMFDVSSGVINDLFMKLGLINAPVEWLLNGSTAMIAIIAVNCWVGIPFNMLLLTSGLTGISTEIYESAEVDGANPLQRFLYITLPLMKPAILSVLMLGFIYTFKAFDLMFVMTSGGPLNSTDVLGTYAYTLSFKQYEFSLGSTAAIILFACLFIVGLFYLRLISKEDD</sequence>
<feature type="transmembrane region" description="Helical" evidence="7">
    <location>
        <begin position="81"/>
        <end position="102"/>
    </location>
</feature>
<dbReference type="Proteomes" id="UP000092574">
    <property type="component" value="Chromosome"/>
</dbReference>